<dbReference type="PANTHER" id="PTHR46527:SF1">
    <property type="entry name" value="NUCLEOPORIN NUP42"/>
    <property type="match status" value="1"/>
</dbReference>
<dbReference type="InterPro" id="IPR051767">
    <property type="entry name" value="Nucleoporin_NUP42"/>
</dbReference>
<feature type="compositionally biased region" description="Polar residues" evidence="3">
    <location>
        <begin position="80"/>
        <end position="94"/>
    </location>
</feature>
<evidence type="ECO:0000256" key="1">
    <source>
        <dbReference type="ARBA" id="ARBA00004123"/>
    </source>
</evidence>
<dbReference type="GO" id="GO:0005634">
    <property type="term" value="C:nucleus"/>
    <property type="evidence" value="ECO:0007669"/>
    <property type="project" value="UniProtKB-SubCell"/>
</dbReference>
<accession>A0A9W8APG5</accession>
<proteinExistence type="predicted"/>
<dbReference type="Proteomes" id="UP001150925">
    <property type="component" value="Unassembled WGS sequence"/>
</dbReference>
<comment type="subcellular location">
    <subcellularLocation>
        <location evidence="1">Nucleus</location>
    </subcellularLocation>
</comment>
<feature type="compositionally biased region" description="Pro residues" evidence="3">
    <location>
        <begin position="151"/>
        <end position="164"/>
    </location>
</feature>
<evidence type="ECO:0000256" key="3">
    <source>
        <dbReference type="SAM" id="MobiDB-lite"/>
    </source>
</evidence>
<evidence type="ECO:0000313" key="5">
    <source>
        <dbReference type="Proteomes" id="UP001150925"/>
    </source>
</evidence>
<gene>
    <name evidence="4" type="ORF">IWQ62_004614</name>
</gene>
<keyword evidence="5" id="KW-1185">Reference proteome</keyword>
<name>A0A9W8APG5_9FUNG</name>
<protein>
    <submittedName>
        <fullName evidence="4">Uncharacterized protein</fullName>
    </submittedName>
</protein>
<evidence type="ECO:0000313" key="4">
    <source>
        <dbReference type="EMBL" id="KAJ1959425.1"/>
    </source>
</evidence>
<reference evidence="4" key="1">
    <citation type="submission" date="2022-07" db="EMBL/GenBank/DDBJ databases">
        <title>Phylogenomic reconstructions and comparative analyses of Kickxellomycotina fungi.</title>
        <authorList>
            <person name="Reynolds N.K."/>
            <person name="Stajich J.E."/>
            <person name="Barry K."/>
            <person name="Grigoriev I.V."/>
            <person name="Crous P."/>
            <person name="Smith M.E."/>
        </authorList>
    </citation>
    <scope>NUCLEOTIDE SEQUENCE</scope>
    <source>
        <strain evidence="4">RSA 1196</strain>
    </source>
</reference>
<organism evidence="4 5">
    <name type="scientific">Dispira parvispora</name>
    <dbReference type="NCBI Taxonomy" id="1520584"/>
    <lineage>
        <taxon>Eukaryota</taxon>
        <taxon>Fungi</taxon>
        <taxon>Fungi incertae sedis</taxon>
        <taxon>Zoopagomycota</taxon>
        <taxon>Kickxellomycotina</taxon>
        <taxon>Dimargaritomycetes</taxon>
        <taxon>Dimargaritales</taxon>
        <taxon>Dimargaritaceae</taxon>
        <taxon>Dispira</taxon>
    </lineage>
</organism>
<feature type="region of interest" description="Disordered" evidence="3">
    <location>
        <begin position="77"/>
        <end position="167"/>
    </location>
</feature>
<dbReference type="EMBL" id="JANBPY010001591">
    <property type="protein sequence ID" value="KAJ1959425.1"/>
    <property type="molecule type" value="Genomic_DNA"/>
</dbReference>
<sequence length="208" mass="23036">MQASLLVWRFSSYGPGTGCANVIVGHDLSEEEVRCKLYELRLTRPNDWQMCFSSFIESMKQQMEVQLEHVRNNSERFVPRTSNQPSSAFGSQAQPFAPTQHAVGGSSQVPFPQPAAPLGFPSQPNTVPQGFPTQPNPAPPPVVSQQNFPTQNPPLPTAANPPPSMAESTFYNLEINHEYTPNEWEAFQADNFTLGGIPEYPPPPEVQR</sequence>
<dbReference type="AlphaFoldDB" id="A0A9W8APG5"/>
<evidence type="ECO:0000256" key="2">
    <source>
        <dbReference type="ARBA" id="ARBA00023242"/>
    </source>
</evidence>
<comment type="caution">
    <text evidence="4">The sequence shown here is derived from an EMBL/GenBank/DDBJ whole genome shotgun (WGS) entry which is preliminary data.</text>
</comment>
<dbReference type="PANTHER" id="PTHR46527">
    <property type="entry name" value="NUCLEOPORIN-LIKE PROTEIN 2"/>
    <property type="match status" value="1"/>
</dbReference>
<keyword evidence="2" id="KW-0539">Nucleus</keyword>
<dbReference type="OrthoDB" id="20729at2759"/>